<evidence type="ECO:0000313" key="1">
    <source>
        <dbReference type="EMBL" id="ABK22693.1"/>
    </source>
</evidence>
<organism evidence="1">
    <name type="scientific">Picea sitchensis</name>
    <name type="common">Sitka spruce</name>
    <name type="synonym">Pinus sitchensis</name>
    <dbReference type="NCBI Taxonomy" id="3332"/>
    <lineage>
        <taxon>Eukaryota</taxon>
        <taxon>Viridiplantae</taxon>
        <taxon>Streptophyta</taxon>
        <taxon>Embryophyta</taxon>
        <taxon>Tracheophyta</taxon>
        <taxon>Spermatophyta</taxon>
        <taxon>Pinopsida</taxon>
        <taxon>Pinidae</taxon>
        <taxon>Conifers I</taxon>
        <taxon>Pinales</taxon>
        <taxon>Pinaceae</taxon>
        <taxon>Picea</taxon>
    </lineage>
</organism>
<name>A9NPY2_PICSI</name>
<proteinExistence type="evidence at transcript level"/>
<dbReference type="AlphaFoldDB" id="A9NPY2"/>
<dbReference type="EMBL" id="EF083344">
    <property type="protein sequence ID" value="ABK22693.1"/>
    <property type="molecule type" value="mRNA"/>
</dbReference>
<protein>
    <submittedName>
        <fullName evidence="1">Uncharacterized protein</fullName>
    </submittedName>
</protein>
<sequence length="117" mass="13645">MRISVLRVGYSWQSIAISFFMPGPARGWCVIHGSDRYHRIYLRFGNEIIYAEVALHIAGFSIPLRGFPPAVLFRSCCVPLVHIPLCLHEFIMMGIIFRYLSRHSQFTQGLQFLYYKF</sequence>
<reference evidence="1" key="1">
    <citation type="journal article" date="2008" name="BMC Genomics">
        <title>A conifer genomics resource of 200,000 spruce (Picea spp.) ESTs and 6,464 high-quality, sequence-finished full-length cDNAs for Sitka spruce (Picea sitchensis).</title>
        <authorList>
            <person name="Ralph S.G."/>
            <person name="Chun H.J."/>
            <person name="Kolosova N."/>
            <person name="Cooper D."/>
            <person name="Oddy C."/>
            <person name="Ritland C.E."/>
            <person name="Kirkpatrick R."/>
            <person name="Moore R."/>
            <person name="Barber S."/>
            <person name="Holt R.A."/>
            <person name="Jones S.J."/>
            <person name="Marra M.A."/>
            <person name="Douglas C.J."/>
            <person name="Ritland K."/>
            <person name="Bohlmann J."/>
        </authorList>
    </citation>
    <scope>NUCLEOTIDE SEQUENCE</scope>
    <source>
        <tissue evidence="1">Bark</tissue>
    </source>
</reference>
<accession>A9NPY2</accession>